<gene>
    <name evidence="1" type="ORF">SDC9_202038</name>
</gene>
<dbReference type="AlphaFoldDB" id="A0A645ISK8"/>
<protein>
    <submittedName>
        <fullName evidence="1">Uncharacterized protein</fullName>
    </submittedName>
</protein>
<sequence>MYIGDFLGGNPFCDEFVPYVVVDIEAAVILRRGQVAENKLRRAAFGVFLPKGEDILGTG</sequence>
<organism evidence="1">
    <name type="scientific">bioreactor metagenome</name>
    <dbReference type="NCBI Taxonomy" id="1076179"/>
    <lineage>
        <taxon>unclassified sequences</taxon>
        <taxon>metagenomes</taxon>
        <taxon>ecological metagenomes</taxon>
    </lineage>
</organism>
<name>A0A645ISK8_9ZZZZ</name>
<proteinExistence type="predicted"/>
<evidence type="ECO:0000313" key="1">
    <source>
        <dbReference type="EMBL" id="MPN54368.1"/>
    </source>
</evidence>
<comment type="caution">
    <text evidence="1">The sequence shown here is derived from an EMBL/GenBank/DDBJ whole genome shotgun (WGS) entry which is preliminary data.</text>
</comment>
<accession>A0A645ISK8</accession>
<reference evidence="1" key="1">
    <citation type="submission" date="2019-08" db="EMBL/GenBank/DDBJ databases">
        <authorList>
            <person name="Kucharzyk K."/>
            <person name="Murdoch R.W."/>
            <person name="Higgins S."/>
            <person name="Loffler F."/>
        </authorList>
    </citation>
    <scope>NUCLEOTIDE SEQUENCE</scope>
</reference>
<dbReference type="EMBL" id="VSSQ01122521">
    <property type="protein sequence ID" value="MPN54368.1"/>
    <property type="molecule type" value="Genomic_DNA"/>
</dbReference>